<keyword evidence="5" id="KW-0630">Potassium</keyword>
<dbReference type="Proteomes" id="UP000815325">
    <property type="component" value="Unassembled WGS sequence"/>
</dbReference>
<dbReference type="SUPFAM" id="SSF51206">
    <property type="entry name" value="cAMP-binding domain-like"/>
    <property type="match status" value="1"/>
</dbReference>
<dbReference type="InterPro" id="IPR018490">
    <property type="entry name" value="cNMP-bd_dom_sf"/>
</dbReference>
<dbReference type="InterPro" id="IPR000595">
    <property type="entry name" value="cNMP-bd_dom"/>
</dbReference>
<feature type="transmembrane region" description="Helical" evidence="11">
    <location>
        <begin position="123"/>
        <end position="149"/>
    </location>
</feature>
<evidence type="ECO:0000256" key="6">
    <source>
        <dbReference type="ARBA" id="ARBA00022882"/>
    </source>
</evidence>
<evidence type="ECO:0000256" key="3">
    <source>
        <dbReference type="ARBA" id="ARBA00022448"/>
    </source>
</evidence>
<dbReference type="SUPFAM" id="SSF81324">
    <property type="entry name" value="Voltage-gated potassium channels"/>
    <property type="match status" value="1"/>
</dbReference>
<dbReference type="PROSITE" id="PS50042">
    <property type="entry name" value="CNMP_BINDING_3"/>
    <property type="match status" value="1"/>
</dbReference>
<keyword evidence="4 11" id="KW-0812">Transmembrane</keyword>
<proteinExistence type="inferred from homology"/>
<keyword evidence="5" id="KW-0631">Potassium channel</keyword>
<keyword evidence="7 11" id="KW-1133">Transmembrane helix</keyword>
<dbReference type="PANTHER" id="PTHR45743:SF2">
    <property type="entry name" value="POTASSIUM CHANNEL AKT1"/>
    <property type="match status" value="1"/>
</dbReference>
<keyword evidence="8" id="KW-0406">Ion transport</keyword>
<keyword evidence="6" id="KW-0407">Ion channel</keyword>
<gene>
    <name evidence="13" type="ORF">DUNSADRAFT_13187</name>
</gene>
<dbReference type="InterPro" id="IPR005821">
    <property type="entry name" value="Ion_trans_dom"/>
</dbReference>
<organism evidence="13 14">
    <name type="scientific">Dunaliella salina</name>
    <name type="common">Green alga</name>
    <name type="synonym">Protococcus salinus</name>
    <dbReference type="NCBI Taxonomy" id="3046"/>
    <lineage>
        <taxon>Eukaryota</taxon>
        <taxon>Viridiplantae</taxon>
        <taxon>Chlorophyta</taxon>
        <taxon>core chlorophytes</taxon>
        <taxon>Chlorophyceae</taxon>
        <taxon>CS clade</taxon>
        <taxon>Chlamydomonadales</taxon>
        <taxon>Dunaliellaceae</taxon>
        <taxon>Dunaliella</taxon>
    </lineage>
</organism>
<name>A0ABQ7G9W9_DUNSA</name>
<comment type="similarity">
    <text evidence="2">Belongs to the potassium channel family. Plant (TC 1.A.1.4) subfamily.</text>
</comment>
<evidence type="ECO:0000259" key="12">
    <source>
        <dbReference type="PROSITE" id="PS50042"/>
    </source>
</evidence>
<dbReference type="EMBL" id="MU069952">
    <property type="protein sequence ID" value="KAF5831397.1"/>
    <property type="molecule type" value="Genomic_DNA"/>
</dbReference>
<comment type="caution">
    <text evidence="13">The sequence shown here is derived from an EMBL/GenBank/DDBJ whole genome shotgun (WGS) entry which is preliminary data.</text>
</comment>
<evidence type="ECO:0000313" key="13">
    <source>
        <dbReference type="EMBL" id="KAF5831397.1"/>
    </source>
</evidence>
<dbReference type="Pfam" id="PF00520">
    <property type="entry name" value="Ion_trans"/>
    <property type="match status" value="1"/>
</dbReference>
<dbReference type="InterPro" id="IPR014710">
    <property type="entry name" value="RmlC-like_jellyroll"/>
</dbReference>
<feature type="domain" description="Cyclic nucleotide-binding" evidence="12">
    <location>
        <begin position="226"/>
        <end position="271"/>
    </location>
</feature>
<keyword evidence="3" id="KW-0813">Transport</keyword>
<evidence type="ECO:0000256" key="5">
    <source>
        <dbReference type="ARBA" id="ARBA00022826"/>
    </source>
</evidence>
<dbReference type="Gene3D" id="2.60.120.10">
    <property type="entry name" value="Jelly Rolls"/>
    <property type="match status" value="1"/>
</dbReference>
<comment type="subcellular location">
    <subcellularLocation>
        <location evidence="1">Membrane</location>
        <topology evidence="1">Multi-pass membrane protein</topology>
    </subcellularLocation>
</comment>
<evidence type="ECO:0000256" key="11">
    <source>
        <dbReference type="SAM" id="Phobius"/>
    </source>
</evidence>
<evidence type="ECO:0000256" key="10">
    <source>
        <dbReference type="SAM" id="MobiDB-lite"/>
    </source>
</evidence>
<feature type="compositionally biased region" description="Polar residues" evidence="10">
    <location>
        <begin position="375"/>
        <end position="398"/>
    </location>
</feature>
<evidence type="ECO:0000313" key="14">
    <source>
        <dbReference type="Proteomes" id="UP000815325"/>
    </source>
</evidence>
<evidence type="ECO:0000256" key="2">
    <source>
        <dbReference type="ARBA" id="ARBA00007929"/>
    </source>
</evidence>
<evidence type="ECO:0000256" key="1">
    <source>
        <dbReference type="ARBA" id="ARBA00004141"/>
    </source>
</evidence>
<dbReference type="Gene3D" id="1.10.287.70">
    <property type="match status" value="1"/>
</dbReference>
<keyword evidence="14" id="KW-1185">Reference proteome</keyword>
<reference evidence="13" key="1">
    <citation type="submission" date="2017-08" db="EMBL/GenBank/DDBJ databases">
        <authorList>
            <person name="Polle J.E."/>
            <person name="Barry K."/>
            <person name="Cushman J."/>
            <person name="Schmutz J."/>
            <person name="Tran D."/>
            <person name="Hathwaick L.T."/>
            <person name="Yim W.C."/>
            <person name="Jenkins J."/>
            <person name="Mckie-Krisberg Z.M."/>
            <person name="Prochnik S."/>
            <person name="Lindquist E."/>
            <person name="Dockter R.B."/>
            <person name="Adam C."/>
            <person name="Molina H."/>
            <person name="Bunkerborg J."/>
            <person name="Jin E."/>
            <person name="Buchheim M."/>
            <person name="Magnuson J."/>
        </authorList>
    </citation>
    <scope>NUCLEOTIDE SEQUENCE</scope>
    <source>
        <strain evidence="13">CCAP 19/18</strain>
    </source>
</reference>
<evidence type="ECO:0000256" key="9">
    <source>
        <dbReference type="ARBA" id="ARBA00023136"/>
    </source>
</evidence>
<keyword evidence="6" id="KW-0851">Voltage-gated channel</keyword>
<accession>A0ABQ7G9W9</accession>
<sequence length="483" mass="53422">MRDEDPRAQYIALVRWLKVGRLYRLFDLFALIEHKVLLSQFMLMLVRNSTYVFYIVHWLACIMYYVARVDGFSENSWLGREDAQARVEGQGLWAKYLYSLYVAMGAFAGVGDEIFYVNSPAETIIMGLYLMLNIAIQAYILGTITIVMVKKDVESQAYRGSVTTLNEFAEANELPKTLYTAMREHVELKFYSERTADEQVLQFYPSTIKRKVLRHLYMEVLKDCYLFHGCKARFLDQVLAAVRMELFMPNVPILNEGDVCNELFLIVDGEVATSAPVDRTARRNSMLGPYDMGPNLDPEFLAGAQAVDDAAEGGGFGAGLMRKARRVSALFMDPSSAAAFGQGGKGGHNRRASNGSVAGSEKSEDVNGMMKQMERSSMQSNGGRRSSMQSNGGRRSSMQFLGGNFGGQGGDSFNSSAAGMSFAGASRNNSAYAVHHSSETFSEVPFFTGGMLTLYMAVITTKNWESELAPTGPEKFGRGCNNG</sequence>
<feature type="region of interest" description="Disordered" evidence="10">
    <location>
        <begin position="339"/>
        <end position="405"/>
    </location>
</feature>
<dbReference type="PANTHER" id="PTHR45743">
    <property type="entry name" value="POTASSIUM CHANNEL AKT1"/>
    <property type="match status" value="1"/>
</dbReference>
<evidence type="ECO:0000256" key="4">
    <source>
        <dbReference type="ARBA" id="ARBA00022692"/>
    </source>
</evidence>
<keyword evidence="5" id="KW-0633">Potassium transport</keyword>
<keyword evidence="9 11" id="KW-0472">Membrane</keyword>
<dbReference type="InterPro" id="IPR045319">
    <property type="entry name" value="KAT/AKT"/>
</dbReference>
<feature type="transmembrane region" description="Helical" evidence="11">
    <location>
        <begin position="96"/>
        <end position="117"/>
    </location>
</feature>
<evidence type="ECO:0000256" key="7">
    <source>
        <dbReference type="ARBA" id="ARBA00022989"/>
    </source>
</evidence>
<protein>
    <submittedName>
        <fullName evidence="13">Cyclic nucleotide-binding-like protein</fullName>
    </submittedName>
</protein>
<evidence type="ECO:0000256" key="8">
    <source>
        <dbReference type="ARBA" id="ARBA00023065"/>
    </source>
</evidence>
<feature type="transmembrane region" description="Helical" evidence="11">
    <location>
        <begin position="51"/>
        <end position="67"/>
    </location>
</feature>